<feature type="region of interest" description="Disordered" evidence="1">
    <location>
        <begin position="254"/>
        <end position="279"/>
    </location>
</feature>
<evidence type="ECO:0000313" key="3">
    <source>
        <dbReference type="Proteomes" id="UP000683417"/>
    </source>
</evidence>
<proteinExistence type="predicted"/>
<feature type="compositionally biased region" description="Basic and acidic residues" evidence="1">
    <location>
        <begin position="587"/>
        <end position="596"/>
    </location>
</feature>
<feature type="compositionally biased region" description="Basic and acidic residues" evidence="1">
    <location>
        <begin position="389"/>
        <end position="398"/>
    </location>
</feature>
<feature type="region of interest" description="Disordered" evidence="1">
    <location>
        <begin position="1"/>
        <end position="23"/>
    </location>
</feature>
<evidence type="ECO:0000256" key="1">
    <source>
        <dbReference type="SAM" id="MobiDB-lite"/>
    </source>
</evidence>
<accession>A0A9W4GEP3</accession>
<evidence type="ECO:0000313" key="2">
    <source>
        <dbReference type="EMBL" id="CAD6501981.1"/>
    </source>
</evidence>
<organism evidence="2 3">
    <name type="scientific">Blumeria graminis f. sp. triticale</name>
    <dbReference type="NCBI Taxonomy" id="1689686"/>
    <lineage>
        <taxon>Eukaryota</taxon>
        <taxon>Fungi</taxon>
        <taxon>Dikarya</taxon>
        <taxon>Ascomycota</taxon>
        <taxon>Pezizomycotina</taxon>
        <taxon>Leotiomycetes</taxon>
        <taxon>Erysiphales</taxon>
        <taxon>Erysiphaceae</taxon>
        <taxon>Blumeria</taxon>
    </lineage>
</organism>
<protein>
    <submittedName>
        <fullName evidence="2">BgTH12-02224</fullName>
    </submittedName>
</protein>
<reference evidence="2" key="1">
    <citation type="submission" date="2020-10" db="EMBL/GenBank/DDBJ databases">
        <authorList>
            <person name="Muller C M."/>
        </authorList>
    </citation>
    <scope>NUCLEOTIDE SEQUENCE</scope>
    <source>
        <strain evidence="2">THUN-12</strain>
    </source>
</reference>
<feature type="compositionally biased region" description="Low complexity" evidence="1">
    <location>
        <begin position="707"/>
        <end position="718"/>
    </location>
</feature>
<feature type="region of interest" description="Disordered" evidence="1">
    <location>
        <begin position="567"/>
        <end position="596"/>
    </location>
</feature>
<name>A0A9W4GEP3_BLUGR</name>
<feature type="compositionally biased region" description="Polar residues" evidence="1">
    <location>
        <begin position="260"/>
        <end position="279"/>
    </location>
</feature>
<feature type="region of interest" description="Disordered" evidence="1">
    <location>
        <begin position="375"/>
        <end position="398"/>
    </location>
</feature>
<feature type="compositionally biased region" description="Polar residues" evidence="1">
    <location>
        <begin position="13"/>
        <end position="23"/>
    </location>
</feature>
<feature type="compositionally biased region" description="Polar residues" evidence="1">
    <location>
        <begin position="375"/>
        <end position="388"/>
    </location>
</feature>
<dbReference type="AlphaFoldDB" id="A0A9W4GEP3"/>
<dbReference type="EMBL" id="CAJHIT010000005">
    <property type="protein sequence ID" value="CAD6501981.1"/>
    <property type="molecule type" value="Genomic_DNA"/>
</dbReference>
<comment type="caution">
    <text evidence="2">The sequence shown here is derived from an EMBL/GenBank/DDBJ whole genome shotgun (WGS) entry which is preliminary data.</text>
</comment>
<gene>
    <name evidence="2" type="ORF">BGTH12_LOCUS3339</name>
</gene>
<feature type="region of interest" description="Disordered" evidence="1">
    <location>
        <begin position="707"/>
        <end position="728"/>
    </location>
</feature>
<sequence>MFHQNCKRHLDHQNSNHSIKGQLKLSSQDAAPFEAQTAATIAFDRAQKRTSNIGNDIVSSFTNLHYYDDVTHRRTKNEHERIRRHHSVRFVGPNSTQKQLFTRKNEYKINNYKHKPSETFDKISVPETHSSPDFSPSIQRKIDGLADSWSSINIFTDNDCKSQTFNSKKNLIHLSCSLDASNFCKPGNSQEKCSFKSHEQFQHENFIANNSQSFLREKREQNEEKYSAVNIARDRFLHEAVQQRLREKPSFFHRSRTPRQEQVSQNWAHKTTGSSRQLTPSLPDQIQVSRNPSFKGAARKATKSVKSTIQKALGLSKDDTILVPSQQVEARNIYACQYDSKLYTESKSSTEIYKSDRASIANVASHMPSIHGVASGNQLRSHAGSIKSSKTDNSIDKSRVTSWNSTAVDSVVSQRKSPSPQKIDTCLSTVGEKDVRFSFQSDQAEPSDRSLQDKNCFTTSATISSARIYSALMKRIKPSYPRAKTDKLRGTYLKQSNQQYDRKVGEPNDYAEKNFFLPTIKRRVSGKIVDTGCQINIDKKSHNLWEDENQIVSIDKEDLSHKMKNPCLSLQDPKMPPKKMQATHELSQSKKENKDETWPLEMTTILPTASYTRLCGGDIEGMAYRPRVKKTTQELTLNEVRPNSGEKYRQECESTYSSKGSPKRFSALQLPIYYPPQSPQSSELCISEYKGSTNSKNDRIPEKSYTESIYSRSSSMRSRSSEKVEERKIYRSDTPSYDFLTTSQSDNYTRDFQSCFHDKSSSDNINNSVIEVSTRISGIQYNNEVINSSLDDDNAIPITPDSFHMGHVREHTRVFDAEDGEDFQYKTKKVVCAPSPNQQKSATIANKNSVKEKTMSRDVNHLVNTTKFSPKNSGDFSINFTSNTPPVPFRSLLRTVQSQDSVKINLSENTSYIQPDNSTLKNQEPLRSPGNHFGKLCDKRYQNSIESNQNLARSQSISKPDGLLCTHSLTHEEPLTYFGNSISNSKHSASELRNNWDIKQLKSLIPAVEGVNNFNLKIDENVKIIESLEDYCEKEYTSETEELSDCFL</sequence>
<feature type="compositionally biased region" description="Basic and acidic residues" evidence="1">
    <location>
        <begin position="719"/>
        <end position="728"/>
    </location>
</feature>
<dbReference type="Proteomes" id="UP000683417">
    <property type="component" value="Unassembled WGS sequence"/>
</dbReference>
<feature type="compositionally biased region" description="Basic residues" evidence="1">
    <location>
        <begin position="1"/>
        <end position="10"/>
    </location>
</feature>